<name>A0A3R7LL12_9ACTN</name>
<protein>
    <submittedName>
        <fullName evidence="2">Uncharacterized protein</fullName>
    </submittedName>
</protein>
<comment type="caution">
    <text evidence="2">The sequence shown here is derived from an EMBL/GenBank/DDBJ whole genome shotgun (WGS) entry which is preliminary data.</text>
</comment>
<proteinExistence type="predicted"/>
<evidence type="ECO:0000313" key="2">
    <source>
        <dbReference type="EMBL" id="RKM92505.1"/>
    </source>
</evidence>
<dbReference type="OrthoDB" id="4348720at2"/>
<dbReference type="EMBL" id="JNAD02000013">
    <property type="protein sequence ID" value="RKM92505.1"/>
    <property type="molecule type" value="Genomic_DNA"/>
</dbReference>
<keyword evidence="3" id="KW-1185">Reference proteome</keyword>
<reference evidence="2 3" key="1">
    <citation type="journal article" date="2014" name="Genome Announc.">
        <title>Draft Genome Sequence of Streptomyces fradiae ATCC 19609, a Strain Highly Sensitive to Antibiotics.</title>
        <authorList>
            <person name="Bekker O.B."/>
            <person name="Klimina K.M."/>
            <person name="Vatlin A.A."/>
            <person name="Zakharevich N.V."/>
            <person name="Kasianov A.S."/>
            <person name="Danilenko V.N."/>
        </authorList>
    </citation>
    <scope>NUCLEOTIDE SEQUENCE [LARGE SCALE GENOMIC DNA]</scope>
    <source>
        <strain evidence="2 3">ATCC 19609</strain>
    </source>
</reference>
<gene>
    <name evidence="2" type="ORF">SFRA_024195</name>
</gene>
<evidence type="ECO:0000256" key="1">
    <source>
        <dbReference type="SAM" id="MobiDB-lite"/>
    </source>
</evidence>
<organism evidence="2 3">
    <name type="scientific">Streptomyces xinghaiensis</name>
    <dbReference type="NCBI Taxonomy" id="1038928"/>
    <lineage>
        <taxon>Bacteria</taxon>
        <taxon>Bacillati</taxon>
        <taxon>Actinomycetota</taxon>
        <taxon>Actinomycetes</taxon>
        <taxon>Kitasatosporales</taxon>
        <taxon>Streptomycetaceae</taxon>
        <taxon>Streptomyces</taxon>
    </lineage>
</organism>
<dbReference type="AlphaFoldDB" id="A0A3R7LL12"/>
<evidence type="ECO:0000313" key="3">
    <source>
        <dbReference type="Proteomes" id="UP000028058"/>
    </source>
</evidence>
<feature type="region of interest" description="Disordered" evidence="1">
    <location>
        <begin position="564"/>
        <end position="602"/>
    </location>
</feature>
<dbReference type="Proteomes" id="UP000028058">
    <property type="component" value="Unassembled WGS sequence"/>
</dbReference>
<accession>A0A3R7LL12</accession>
<dbReference type="RefSeq" id="WP_043472432.1">
    <property type="nucleotide sequence ID" value="NZ_JNAD02000013.1"/>
</dbReference>
<sequence length="602" mass="64123">MPDTDRLYALSSTYTNPWWSNDTGPGLLIHDAVLAMRWYLSNEREERLAVTGHVSDDGGATWRPLHTGELLADAEQALQHAEQAGGAASRTAALLREAMAAEAASWLDGRIRYVQPDDPAPHRPPRPDLPAWERGGQIWALALSSVPPDAVLAHLAARYASPQPDGPEYLRTGAQHTLSALALANDPTGADVRDLLGALDHLNELTFGFEVGQLRTLAEDAQRNLADHLVSRLPLDAAPTGLTTEHPVQQVTRADIDRLAGPEGMEGLRVGARDALTEALARATGQAAAEDTVGSGGRAAIPGYPRHLPSEQQAAARWRAISPVARRAAEQAMSQLVEAVTTLTEATASGAAVQRDDSARIGLEQLNARHALLMHAMVLADAEAAAVPAAHEAVVAAAQATAARAGSPTEGEAMTEEAGFMARVNTAQDRIAEILTKQQQVTSDALHRLFMYPISSSELHLMRTQLIDDSGLGLDAYNQAYRTLSEASSYLQQLEDGYHPEATPGQVAEARTRVRQAEAEFTDLQLSRTVTLRAVTALDGVAGIAPSSKSAAARAAEIVAQSRERALQGTPLDASRHSRASTDQARQAAHLQSPPSAPGHLR</sequence>